<evidence type="ECO:0000259" key="3">
    <source>
        <dbReference type="SMART" id="SM00382"/>
    </source>
</evidence>
<dbReference type="InterPro" id="IPR003960">
    <property type="entry name" value="ATPase_AAA_CS"/>
</dbReference>
<feature type="domain" description="AAA+ ATPase" evidence="3">
    <location>
        <begin position="152"/>
        <end position="308"/>
    </location>
</feature>
<dbReference type="EMBL" id="KF483846">
    <property type="protein sequence ID" value="AHC55042.1"/>
    <property type="molecule type" value="Genomic_DNA"/>
</dbReference>
<name>V9SGZ3_9VIRU</name>
<sequence length="877" mass="98169">MFANKKNFVLKMDLRDISAAWSRIQGRISAAEAANDEVGLLSQLTALGTLLEASVDSGVETLSVGGKTIDIQKESIRLQKRLQVAKDDVRSRYVSEDDSDSLCKSFSPIIFEQGRKECRDWFDSVIGLERPKKELQDGLINTLKYPKLYGDPTKGILLYGPPGTGKTNIVRAAINELSSSGNIRILFYAPSASQLKGKYFGESEKMITSMFTCASKEACNLGKQLNSDTSQESVDVLSVIFLDEFDSIAGNRSDDKFAATTVNALLQVMDGITSFPNVAMIAATNYPWNLDPAVLRRFTTSILVDLPSKEDIYDQIMALLTTHFDSLKKVTDTRSLQRFCESLGKTGTSKVVGEPCKRPEKRAEFWKLPPYNTLIRNISEPRLRALAEICEKEMYSGSDIARLFKSVVQQVASQAVENNTFMRYTFPIKSGQKYGTYLSTLSLGPDDLLKAFQKNRVDFRFLNTPQVLSIKFAEREFLNKAVYPIMNVNDPNVSSVFYELFSGTSFPQKMMIITSFITEVHQQDQSQLPEIPPELYAGRPTKPSLQKQQRILYKFIENHLLSKGYDMSILQDTPWQELVTLVDNPQVMVALTFLTMEGMKRVEEFWVATQIDLSPSTFRKVLDFSKNAWSKVSGGEYDPKKSAQEKREEFSNLVKLLSSGKSSLLTTWGSSSDTAFQYDVLDPSLLFEFLLRRSVNVPFSVFGANIGQIFNWLAEGQIQGIGATGAETVSVFGKRSQVPFSLVESNPVSMTKLMERNLACSDIETFWNSLDAKDKQKLSGWFETTGSLGTDDQVLKELGIVGSTGQKSCLGDLKLQYSKYNMASRRALQISVTNFNVSNAHFQEAKKTVKSSVDKTSVENLRKYAESPSTFVLEKKQ</sequence>
<accession>V9SGZ3</accession>
<dbReference type="InterPro" id="IPR050168">
    <property type="entry name" value="AAA_ATPase_domain"/>
</dbReference>
<dbReference type="InterPro" id="IPR003959">
    <property type="entry name" value="ATPase_AAA_core"/>
</dbReference>
<keyword evidence="2" id="KW-0067">ATP-binding</keyword>
<gene>
    <name evidence="4" type="ORF">TNS_ORF324</name>
</gene>
<evidence type="ECO:0000313" key="5">
    <source>
        <dbReference type="Proteomes" id="UP000232615"/>
    </source>
</evidence>
<keyword evidence="1" id="KW-0547">Nucleotide-binding</keyword>
<dbReference type="GO" id="GO:0005524">
    <property type="term" value="F:ATP binding"/>
    <property type="evidence" value="ECO:0007669"/>
    <property type="project" value="UniProtKB-KW"/>
</dbReference>
<protein>
    <submittedName>
        <fullName evidence="4">AAA-family ATPase</fullName>
    </submittedName>
</protein>
<dbReference type="SUPFAM" id="SSF52540">
    <property type="entry name" value="P-loop containing nucleoside triphosphate hydrolases"/>
    <property type="match status" value="1"/>
</dbReference>
<evidence type="ECO:0000256" key="2">
    <source>
        <dbReference type="ARBA" id="ARBA00022840"/>
    </source>
</evidence>
<dbReference type="Gene3D" id="3.40.50.300">
    <property type="entry name" value="P-loop containing nucleotide triphosphate hydrolases"/>
    <property type="match status" value="1"/>
</dbReference>
<proteinExistence type="predicted"/>
<dbReference type="SMART" id="SM00382">
    <property type="entry name" value="AAA"/>
    <property type="match status" value="1"/>
</dbReference>
<dbReference type="InterPro" id="IPR027417">
    <property type="entry name" value="P-loop_NTPase"/>
</dbReference>
<dbReference type="PROSITE" id="PS00674">
    <property type="entry name" value="AAA"/>
    <property type="match status" value="1"/>
</dbReference>
<evidence type="ECO:0000313" key="4">
    <source>
        <dbReference type="EMBL" id="AHC55042.1"/>
    </source>
</evidence>
<keyword evidence="5" id="KW-1185">Reference proteome</keyword>
<dbReference type="Pfam" id="PF00004">
    <property type="entry name" value="AAA"/>
    <property type="match status" value="1"/>
</dbReference>
<organism evidence="4 5">
    <name type="scientific">Tunisvirus fontaine2</name>
    <dbReference type="NCBI Taxonomy" id="1421067"/>
    <lineage>
        <taxon>Viruses</taxon>
        <taxon>Varidnaviria</taxon>
        <taxon>Bamfordvirae</taxon>
        <taxon>Nucleocytoviricota</taxon>
        <taxon>Megaviricetes</taxon>
        <taxon>Pimascovirales</taxon>
        <taxon>Pimascovirales incertae sedis</taxon>
        <taxon>Marseilleviridae</taxon>
        <taxon>Losannavirus</taxon>
        <taxon>Losannavirus tunisense</taxon>
    </lineage>
</organism>
<dbReference type="InterPro" id="IPR003593">
    <property type="entry name" value="AAA+_ATPase"/>
</dbReference>
<dbReference type="GO" id="GO:0016887">
    <property type="term" value="F:ATP hydrolysis activity"/>
    <property type="evidence" value="ECO:0007669"/>
    <property type="project" value="InterPro"/>
</dbReference>
<dbReference type="PANTHER" id="PTHR23077">
    <property type="entry name" value="AAA-FAMILY ATPASE"/>
    <property type="match status" value="1"/>
</dbReference>
<evidence type="ECO:0000256" key="1">
    <source>
        <dbReference type="ARBA" id="ARBA00022741"/>
    </source>
</evidence>
<dbReference type="Proteomes" id="UP000232615">
    <property type="component" value="Segment"/>
</dbReference>
<reference evidence="4 5" key="1">
    <citation type="journal article" date="2014" name="Arch. Virol.">
        <title>Complete genome sequence of Tunisvirus, a new member of the proposed family Marseilleviridae.</title>
        <authorList>
            <person name="Aherfi S."/>
            <person name="Boughalmi M."/>
            <person name="Pagnier I."/>
            <person name="Fournous G."/>
            <person name="La Scola B."/>
            <person name="Raoult D."/>
            <person name="Colson P."/>
        </authorList>
    </citation>
    <scope>NUCLEOTIDE SEQUENCE [LARGE SCALE GENOMIC DNA]</scope>
    <source>
        <strain evidence="4 5">U484</strain>
    </source>
</reference>
<dbReference type="PANTHER" id="PTHR23077:SF171">
    <property type="entry name" value="NUCLEAR VALOSIN-CONTAINING PROTEIN-LIKE"/>
    <property type="match status" value="1"/>
</dbReference>